<comment type="caution">
    <text evidence="1">The sequence shown here is derived from an EMBL/GenBank/DDBJ whole genome shotgun (WGS) entry which is preliminary data.</text>
</comment>
<proteinExistence type="predicted"/>
<reference evidence="1 2" key="1">
    <citation type="submission" date="2021-03" db="EMBL/GenBank/DDBJ databases">
        <title>Genomic Encyclopedia of Type Strains, Phase IV (KMG-IV): sequencing the most valuable type-strain genomes for metagenomic binning, comparative biology and taxonomic classification.</title>
        <authorList>
            <person name="Goeker M."/>
        </authorList>
    </citation>
    <scope>NUCLEOTIDE SEQUENCE [LARGE SCALE GENOMIC DNA]</scope>
    <source>
        <strain evidence="1 2">DSM 24950</strain>
    </source>
</reference>
<keyword evidence="2" id="KW-1185">Reference proteome</keyword>
<dbReference type="EMBL" id="JAGGKV010000012">
    <property type="protein sequence ID" value="MBP1965104.1"/>
    <property type="molecule type" value="Genomic_DNA"/>
</dbReference>
<organism evidence="1 2">
    <name type="scientific">Paenibacillus aceris</name>
    <dbReference type="NCBI Taxonomy" id="869555"/>
    <lineage>
        <taxon>Bacteria</taxon>
        <taxon>Bacillati</taxon>
        <taxon>Bacillota</taxon>
        <taxon>Bacilli</taxon>
        <taxon>Bacillales</taxon>
        <taxon>Paenibacillaceae</taxon>
        <taxon>Paenibacillus</taxon>
    </lineage>
</organism>
<protein>
    <submittedName>
        <fullName evidence="1">Uncharacterized protein</fullName>
    </submittedName>
</protein>
<dbReference type="Proteomes" id="UP001519344">
    <property type="component" value="Unassembled WGS sequence"/>
</dbReference>
<name>A0ABS4I2H6_9BACL</name>
<accession>A0ABS4I2H6</accession>
<evidence type="ECO:0000313" key="2">
    <source>
        <dbReference type="Proteomes" id="UP001519344"/>
    </source>
</evidence>
<gene>
    <name evidence="1" type="ORF">J2Z65_004337</name>
</gene>
<evidence type="ECO:0000313" key="1">
    <source>
        <dbReference type="EMBL" id="MBP1965104.1"/>
    </source>
</evidence>
<sequence length="30" mass="3283">MNLLGGERGNSKRTCFNGFLKNLNGVTVEI</sequence>